<dbReference type="PANTHER" id="PTHR40265">
    <property type="entry name" value="BLL2707 PROTEIN"/>
    <property type="match status" value="1"/>
</dbReference>
<dbReference type="Gene3D" id="3.10.180.10">
    <property type="entry name" value="2,3-Dihydroxybiphenyl 1,2-Dioxygenase, domain 1"/>
    <property type="match status" value="1"/>
</dbReference>
<dbReference type="RefSeq" id="WP_381539283.1">
    <property type="nucleotide sequence ID" value="NZ_JBHUGI010000034.1"/>
</dbReference>
<dbReference type="PANTHER" id="PTHR40265:SF1">
    <property type="entry name" value="GLYOXALASE-LIKE DOMAIN-CONTAINING PROTEIN"/>
    <property type="match status" value="1"/>
</dbReference>
<reference evidence="3" key="1">
    <citation type="journal article" date="2019" name="Int. J. Syst. Evol. Microbiol.">
        <title>The Global Catalogue of Microorganisms (GCM) 10K type strain sequencing project: providing services to taxonomists for standard genome sequencing and annotation.</title>
        <authorList>
            <consortium name="The Broad Institute Genomics Platform"/>
            <consortium name="The Broad Institute Genome Sequencing Center for Infectious Disease"/>
            <person name="Wu L."/>
            <person name="Ma J."/>
        </authorList>
    </citation>
    <scope>NUCLEOTIDE SEQUENCE [LARGE SCALE GENOMIC DNA]</scope>
    <source>
        <strain evidence="3">CGMCC 4.7177</strain>
    </source>
</reference>
<evidence type="ECO:0000259" key="1">
    <source>
        <dbReference type="Pfam" id="PF13468"/>
    </source>
</evidence>
<dbReference type="Pfam" id="PF13468">
    <property type="entry name" value="Glyoxalase_3"/>
    <property type="match status" value="1"/>
</dbReference>
<dbReference type="Proteomes" id="UP001597218">
    <property type="component" value="Unassembled WGS sequence"/>
</dbReference>
<sequence length="260" mass="29845">MYQLDHVVHYLERPEAETLKLKNHQLNVRNGGSHENRPTYNSLLHFGLSYVEFLSISNKELLEALPHGESSMIQSIINRGYQEGFARFILRTTDIYAVKEKLEKKGLVTEGPVVLQRKDQNGELISWKLLFLKDPEGGLDLPYIIEWDEKDAARVQRLVRSGLLADTDNHSEKISQLNIVAKNPTELAAKWAYYFDVAYDEAKASVVSFSDFQIVFYSIENVSETESNRLHNEQGIFEVIIDGIERDTLEFANGLYTFNK</sequence>
<organism evidence="2 3">
    <name type="scientific">Sporosarcina siberiensis</name>
    <dbReference type="NCBI Taxonomy" id="1365606"/>
    <lineage>
        <taxon>Bacteria</taxon>
        <taxon>Bacillati</taxon>
        <taxon>Bacillota</taxon>
        <taxon>Bacilli</taxon>
        <taxon>Bacillales</taxon>
        <taxon>Caryophanaceae</taxon>
        <taxon>Sporosarcina</taxon>
    </lineage>
</organism>
<feature type="domain" description="Glyoxalase-like" evidence="1">
    <location>
        <begin position="4"/>
        <end position="193"/>
    </location>
</feature>
<evidence type="ECO:0000313" key="3">
    <source>
        <dbReference type="Proteomes" id="UP001597218"/>
    </source>
</evidence>
<gene>
    <name evidence="2" type="ORF">ACFSFY_14650</name>
</gene>
<dbReference type="SUPFAM" id="SSF54593">
    <property type="entry name" value="Glyoxalase/Bleomycin resistance protein/Dihydroxybiphenyl dioxygenase"/>
    <property type="match status" value="1"/>
</dbReference>
<keyword evidence="3" id="KW-1185">Reference proteome</keyword>
<comment type="caution">
    <text evidence="2">The sequence shown here is derived from an EMBL/GenBank/DDBJ whole genome shotgun (WGS) entry which is preliminary data.</text>
</comment>
<evidence type="ECO:0000313" key="2">
    <source>
        <dbReference type="EMBL" id="MFD1929279.1"/>
    </source>
</evidence>
<dbReference type="EMBL" id="JBHUGI010000034">
    <property type="protein sequence ID" value="MFD1929279.1"/>
    <property type="molecule type" value="Genomic_DNA"/>
</dbReference>
<dbReference type="InterPro" id="IPR029068">
    <property type="entry name" value="Glyas_Bleomycin-R_OHBP_Dase"/>
</dbReference>
<accession>A0ABW4SLF5</accession>
<dbReference type="InterPro" id="IPR025870">
    <property type="entry name" value="Glyoxalase-like_dom"/>
</dbReference>
<proteinExistence type="predicted"/>
<name>A0ABW4SLF5_9BACL</name>
<protein>
    <submittedName>
        <fullName evidence="2">VOC family protein</fullName>
    </submittedName>
</protein>